<evidence type="ECO:0000313" key="3">
    <source>
        <dbReference type="EMBL" id="PAV70521.1"/>
    </source>
</evidence>
<protein>
    <recommendedName>
        <fullName evidence="2">F-box domain-containing protein</fullName>
    </recommendedName>
</protein>
<feature type="domain" description="F-box" evidence="2">
    <location>
        <begin position="150"/>
        <end position="191"/>
    </location>
</feature>
<dbReference type="Pfam" id="PF00646">
    <property type="entry name" value="F-box"/>
    <property type="match status" value="1"/>
</dbReference>
<evidence type="ECO:0000256" key="1">
    <source>
        <dbReference type="SAM" id="Phobius"/>
    </source>
</evidence>
<reference evidence="3 4" key="1">
    <citation type="journal article" date="2017" name="Curr. Biol.">
        <title>Genome architecture and evolution of a unichromosomal asexual nematode.</title>
        <authorList>
            <person name="Fradin H."/>
            <person name="Zegar C."/>
            <person name="Gutwein M."/>
            <person name="Lucas J."/>
            <person name="Kovtun M."/>
            <person name="Corcoran D."/>
            <person name="Baugh L.R."/>
            <person name="Kiontke K."/>
            <person name="Gunsalus K."/>
            <person name="Fitch D.H."/>
            <person name="Piano F."/>
        </authorList>
    </citation>
    <scope>NUCLEOTIDE SEQUENCE [LARGE SCALE GENOMIC DNA]</scope>
    <source>
        <strain evidence="3">PF1309</strain>
    </source>
</reference>
<comment type="caution">
    <text evidence="3">The sequence shown here is derived from an EMBL/GenBank/DDBJ whole genome shotgun (WGS) entry which is preliminary data.</text>
</comment>
<proteinExistence type="predicted"/>
<sequence>MQRCSDCSDPIHPPYSSPFFPLRIPFVLANIDPPLLSNFVAKMISVTVAANNGNKCTHRRVVGSHLKAYGAGRLSICELNKESTSSEKPHIPAKTRWHRVFTKLVTIFTAAFKLLFPFLFWNKANTEFNLRQIIRLKRSTSIRRSPIKKLSENLLEKVFARLDDPSDILSCGKVCKKWRKAIESAGDRLTKFNIDQLRILFDEGEVMIYPVDQLKGPVRHQLPSLQGLSRCLRHLHTSSLFIRGLLPIESDLVLRSLNGISLMPQQVFFVWCQFSQESMTLLSEFLQLNKPTLNDLGFEDCSLTQLISDELVLPILSNLKSLRVWSDGRSGEYGISDVTIYGLIDCMNDGRAVESIDMAACSITHHSVFHLIITWMDHAYSDLYITLNHNPKFDRYKFHLIES</sequence>
<dbReference type="SUPFAM" id="SSF52047">
    <property type="entry name" value="RNI-like"/>
    <property type="match status" value="1"/>
</dbReference>
<dbReference type="SMART" id="SM00256">
    <property type="entry name" value="FBOX"/>
    <property type="match status" value="1"/>
</dbReference>
<evidence type="ECO:0000259" key="2">
    <source>
        <dbReference type="SMART" id="SM00256"/>
    </source>
</evidence>
<dbReference type="Gene3D" id="1.20.1280.50">
    <property type="match status" value="1"/>
</dbReference>
<evidence type="ECO:0000313" key="4">
    <source>
        <dbReference type="Proteomes" id="UP000218231"/>
    </source>
</evidence>
<keyword evidence="1" id="KW-0472">Membrane</keyword>
<dbReference type="OrthoDB" id="1107553at2759"/>
<gene>
    <name evidence="3" type="ORF">WR25_19407</name>
</gene>
<organism evidence="3 4">
    <name type="scientific">Diploscapter pachys</name>
    <dbReference type="NCBI Taxonomy" id="2018661"/>
    <lineage>
        <taxon>Eukaryota</taxon>
        <taxon>Metazoa</taxon>
        <taxon>Ecdysozoa</taxon>
        <taxon>Nematoda</taxon>
        <taxon>Chromadorea</taxon>
        <taxon>Rhabditida</taxon>
        <taxon>Rhabditina</taxon>
        <taxon>Rhabditomorpha</taxon>
        <taxon>Rhabditoidea</taxon>
        <taxon>Rhabditidae</taxon>
        <taxon>Diploscapter</taxon>
    </lineage>
</organism>
<dbReference type="AlphaFoldDB" id="A0A2A2K9A5"/>
<dbReference type="InterPro" id="IPR001810">
    <property type="entry name" value="F-box_dom"/>
</dbReference>
<keyword evidence="1" id="KW-1133">Transmembrane helix</keyword>
<name>A0A2A2K9A5_9BILA</name>
<dbReference type="InterPro" id="IPR036047">
    <property type="entry name" value="F-box-like_dom_sf"/>
</dbReference>
<dbReference type="Proteomes" id="UP000218231">
    <property type="component" value="Unassembled WGS sequence"/>
</dbReference>
<keyword evidence="1" id="KW-0812">Transmembrane</keyword>
<accession>A0A2A2K9A5</accession>
<keyword evidence="4" id="KW-1185">Reference proteome</keyword>
<dbReference type="SUPFAM" id="SSF81383">
    <property type="entry name" value="F-box domain"/>
    <property type="match status" value="1"/>
</dbReference>
<dbReference type="EMBL" id="LIAE01009275">
    <property type="protein sequence ID" value="PAV70521.1"/>
    <property type="molecule type" value="Genomic_DNA"/>
</dbReference>
<feature type="transmembrane region" description="Helical" evidence="1">
    <location>
        <begin position="100"/>
        <end position="121"/>
    </location>
</feature>